<dbReference type="Proteomes" id="UP000183469">
    <property type="component" value="Unassembled WGS sequence"/>
</dbReference>
<evidence type="ECO:0000313" key="1">
    <source>
        <dbReference type="EMBL" id="SDZ75534.1"/>
    </source>
</evidence>
<name>A0A1H3VMR2_SELRU</name>
<protein>
    <submittedName>
        <fullName evidence="1">Uncharacterized protein</fullName>
    </submittedName>
</protein>
<dbReference type="EMBL" id="FNQG01000002">
    <property type="protein sequence ID" value="SDZ75534.1"/>
    <property type="molecule type" value="Genomic_DNA"/>
</dbReference>
<proteinExistence type="predicted"/>
<reference evidence="1 2" key="1">
    <citation type="submission" date="2016-10" db="EMBL/GenBank/DDBJ databases">
        <authorList>
            <person name="de Groot N.N."/>
        </authorList>
    </citation>
    <scope>NUCLEOTIDE SEQUENCE [LARGE SCALE GENOMIC DNA]</scope>
    <source>
        <strain evidence="1 2">DSM 2872</strain>
    </source>
</reference>
<dbReference type="AlphaFoldDB" id="A0A1H3VMR2"/>
<gene>
    <name evidence="1" type="ORF">SAMN05660648_00364</name>
</gene>
<accession>A0A1H3VMR2</accession>
<evidence type="ECO:0000313" key="2">
    <source>
        <dbReference type="Proteomes" id="UP000183469"/>
    </source>
</evidence>
<organism evidence="1 2">
    <name type="scientific">Selenomonas ruminantium</name>
    <dbReference type="NCBI Taxonomy" id="971"/>
    <lineage>
        <taxon>Bacteria</taxon>
        <taxon>Bacillati</taxon>
        <taxon>Bacillota</taxon>
        <taxon>Negativicutes</taxon>
        <taxon>Selenomonadales</taxon>
        <taxon>Selenomonadaceae</taxon>
        <taxon>Selenomonas</taxon>
    </lineage>
</organism>
<sequence length="51" mass="5965">MMKIATWNVERLKHQNYMTIYSKEDIGVTFKDGTEIQIREEVARAKGSCPF</sequence>